<feature type="domain" description="Thiamine pyrophosphate enzyme N-terminal TPP-binding" evidence="7">
    <location>
        <begin position="11"/>
        <end position="111"/>
    </location>
</feature>
<dbReference type="PANTHER" id="PTHR42916:SF1">
    <property type="entry name" value="PROTEIN PHYLLO, CHLOROPLASTIC"/>
    <property type="match status" value="1"/>
</dbReference>
<evidence type="ECO:0000259" key="8">
    <source>
        <dbReference type="Pfam" id="PF16582"/>
    </source>
</evidence>
<dbReference type="GO" id="GO:0030976">
    <property type="term" value="F:thiamine pyrophosphate binding"/>
    <property type="evidence" value="ECO:0007669"/>
    <property type="project" value="UniProtKB-UniRule"/>
</dbReference>
<comment type="pathway">
    <text evidence="6">Quinol/quinone metabolism; menaquinone biosynthesis.</text>
</comment>
<dbReference type="InterPro" id="IPR032264">
    <property type="entry name" value="MenD_middle"/>
</dbReference>
<sequence>MFSDKRNILQLVSLMRKDCIDHVVLCPGSRNAPLVHTFVDAGFHCHEVTDERSAGFFALGLAECLDRPVAVCCTSGSAVLDLLPAVSEAYYHPLPLLVITADRPERWVGQMDGQTLPQFGAFGRLVRHAVQLPEPSWNDDDAVNAEEVWHCNRLINEALAEMKRWNGPVHINVPISEPLFNFTRTELPDERIVRLSKYACCYSDFALSEEMKDELSACRRVMIVVGQLTPAEARRLSPLVKRLSGCGCVVVAEVLSNLHSETGVIGNFDEILYAVHDDALNPELVITVGGHVVSKRIRRMLRQCRPLKHWHVSEYGEMADLFMSMTRLVECRPSDMLGAVAEVLADSVSMDYADRWHRESDIVAETTGIYKFEGFTDLSVLNALKPYFVDEIAVQAANSSVVRNLQLLGAGRSDVYCNRGVNGIDGSVSTASGFAAGGRDTILLTGDLSFFYDQNGLWNNFVHSGDGALLTIVLFNNGGGQIFRNLPGLEKSPYRNRYVAAGHVTHAEGIANDNGCGYMRAENADEFALCLKRFFADDYCRECRTAILEVVTDAGDNEREYKNYYHKLKR</sequence>
<evidence type="ECO:0000256" key="3">
    <source>
        <dbReference type="ARBA" id="ARBA00022842"/>
    </source>
</evidence>
<reference evidence="9 10" key="1">
    <citation type="journal article" date="2016" name="Nat. Biotechnol.">
        <title>Measurement of bacterial replication rates in microbial communities.</title>
        <authorList>
            <person name="Brown C.T."/>
            <person name="Olm M.R."/>
            <person name="Thomas B.C."/>
            <person name="Banfield J.F."/>
        </authorList>
    </citation>
    <scope>NUCLEOTIDE SEQUENCE [LARGE SCALE GENOMIC DNA]</scope>
    <source>
        <strain evidence="9">45_130</strain>
    </source>
</reference>
<dbReference type="EMBL" id="MNQR01000019">
    <property type="protein sequence ID" value="OKZ10529.1"/>
    <property type="molecule type" value="Genomic_DNA"/>
</dbReference>
<accession>A0A854C1A5</accession>
<dbReference type="PIRSF" id="PIRSF004983">
    <property type="entry name" value="MenD"/>
    <property type="match status" value="1"/>
</dbReference>
<evidence type="ECO:0000313" key="10">
    <source>
        <dbReference type="Proteomes" id="UP000186685"/>
    </source>
</evidence>
<dbReference type="EC" id="2.2.1.9" evidence="6"/>
<dbReference type="GO" id="GO:0070204">
    <property type="term" value="F:2-succinyl-5-enolpyruvyl-6-hydroxy-3-cyclohexene-1-carboxylic-acid synthase activity"/>
    <property type="evidence" value="ECO:0007669"/>
    <property type="project" value="UniProtKB-UniRule"/>
</dbReference>
<evidence type="ECO:0000256" key="4">
    <source>
        <dbReference type="ARBA" id="ARBA00023052"/>
    </source>
</evidence>
<dbReference type="Pfam" id="PF16582">
    <property type="entry name" value="TPP_enzyme_M_2"/>
    <property type="match status" value="1"/>
</dbReference>
<dbReference type="SUPFAM" id="SSF52518">
    <property type="entry name" value="Thiamin diphosphate-binding fold (THDP-binding)"/>
    <property type="match status" value="2"/>
</dbReference>
<dbReference type="InterPro" id="IPR012001">
    <property type="entry name" value="Thiamin_PyroP_enz_TPP-bd_dom"/>
</dbReference>
<name>A0A854C1A5_9BACT</name>
<keyword evidence="4 6" id="KW-0786">Thiamine pyrophosphate</keyword>
<evidence type="ECO:0000256" key="5">
    <source>
        <dbReference type="ARBA" id="ARBA00023211"/>
    </source>
</evidence>
<comment type="cofactor">
    <cofactor evidence="6">
        <name>Mg(2+)</name>
        <dbReference type="ChEBI" id="CHEBI:18420"/>
    </cofactor>
    <cofactor evidence="6">
        <name>Mn(2+)</name>
        <dbReference type="ChEBI" id="CHEBI:29035"/>
    </cofactor>
</comment>
<dbReference type="NCBIfam" id="TIGR00173">
    <property type="entry name" value="menD"/>
    <property type="match status" value="1"/>
</dbReference>
<dbReference type="InterPro" id="IPR029061">
    <property type="entry name" value="THDP-binding"/>
</dbReference>
<dbReference type="Pfam" id="PF02776">
    <property type="entry name" value="TPP_enzyme_N"/>
    <property type="match status" value="1"/>
</dbReference>
<evidence type="ECO:0000256" key="1">
    <source>
        <dbReference type="ARBA" id="ARBA00022679"/>
    </source>
</evidence>
<dbReference type="Proteomes" id="UP000186685">
    <property type="component" value="Unassembled WGS sequence"/>
</dbReference>
<comment type="caution">
    <text evidence="9">The sequence shown here is derived from an EMBL/GenBank/DDBJ whole genome shotgun (WGS) entry which is preliminary data.</text>
</comment>
<keyword evidence="3 6" id="KW-0460">Magnesium</keyword>
<dbReference type="UniPathway" id="UPA00079"/>
<comment type="pathway">
    <text evidence="6">Quinol/quinone metabolism; 1,4-dihydroxy-2-naphthoate biosynthesis; 1,4-dihydroxy-2-naphthoate from chorismate: step 2/7.</text>
</comment>
<keyword evidence="6" id="KW-0474">Menaquinone biosynthesis</keyword>
<evidence type="ECO:0000313" key="9">
    <source>
        <dbReference type="EMBL" id="OKZ10529.1"/>
    </source>
</evidence>
<dbReference type="PANTHER" id="PTHR42916">
    <property type="entry name" value="2-SUCCINYL-5-ENOLPYRUVYL-6-HYDROXY-3-CYCLOHEXENE-1-CARBOXYLATE SYNTHASE"/>
    <property type="match status" value="1"/>
</dbReference>
<dbReference type="UniPathway" id="UPA01057">
    <property type="reaction ID" value="UER00164"/>
</dbReference>
<feature type="domain" description="Menaquinone biosynthesis protein MenD middle" evidence="8">
    <location>
        <begin position="219"/>
        <end position="339"/>
    </location>
</feature>
<dbReference type="HAMAP" id="MF_01659">
    <property type="entry name" value="MenD"/>
    <property type="match status" value="1"/>
</dbReference>
<keyword evidence="1 6" id="KW-0808">Transferase</keyword>
<proteinExistence type="inferred from homology"/>
<evidence type="ECO:0000259" key="7">
    <source>
        <dbReference type="Pfam" id="PF02776"/>
    </source>
</evidence>
<comment type="subunit">
    <text evidence="6">Homodimer.</text>
</comment>
<dbReference type="CDD" id="cd07037">
    <property type="entry name" value="TPP_PYR_MenD"/>
    <property type="match status" value="1"/>
</dbReference>
<comment type="similarity">
    <text evidence="6">Belongs to the TPP enzyme family. MenD subfamily.</text>
</comment>
<dbReference type="InterPro" id="IPR004433">
    <property type="entry name" value="MenaQ_synth_MenD"/>
</dbReference>
<dbReference type="AlphaFoldDB" id="A0A854C1A5"/>
<dbReference type="Gene3D" id="3.40.50.1220">
    <property type="entry name" value="TPP-binding domain"/>
    <property type="match status" value="1"/>
</dbReference>
<comment type="catalytic activity">
    <reaction evidence="6">
        <text>isochorismate + 2-oxoglutarate + H(+) = 5-enolpyruvoyl-6-hydroxy-2-succinyl-cyclohex-3-ene-1-carboxylate + CO2</text>
        <dbReference type="Rhea" id="RHEA:25593"/>
        <dbReference type="ChEBI" id="CHEBI:15378"/>
        <dbReference type="ChEBI" id="CHEBI:16526"/>
        <dbReference type="ChEBI" id="CHEBI:16810"/>
        <dbReference type="ChEBI" id="CHEBI:29780"/>
        <dbReference type="ChEBI" id="CHEBI:58818"/>
        <dbReference type="EC" id="2.2.1.9"/>
    </reaction>
</comment>
<dbReference type="Gene3D" id="3.40.50.970">
    <property type="match status" value="2"/>
</dbReference>
<organism evidence="9 10">
    <name type="scientific">Phocaeicola plebeius</name>
    <dbReference type="NCBI Taxonomy" id="310297"/>
    <lineage>
        <taxon>Bacteria</taxon>
        <taxon>Pseudomonadati</taxon>
        <taxon>Bacteroidota</taxon>
        <taxon>Bacteroidia</taxon>
        <taxon>Bacteroidales</taxon>
        <taxon>Bacteroidaceae</taxon>
        <taxon>Phocaeicola</taxon>
    </lineage>
</organism>
<dbReference type="GO" id="GO:0009234">
    <property type="term" value="P:menaquinone biosynthetic process"/>
    <property type="evidence" value="ECO:0007669"/>
    <property type="project" value="UniProtKB-UniRule"/>
</dbReference>
<gene>
    <name evidence="6" type="primary">menD</name>
    <name evidence="9" type="ORF">BHV76_06530</name>
</gene>
<evidence type="ECO:0000256" key="2">
    <source>
        <dbReference type="ARBA" id="ARBA00022723"/>
    </source>
</evidence>
<comment type="function">
    <text evidence="6">Catalyzes the thiamine diphosphate-dependent decarboxylation of 2-oxoglutarate and the subsequent addition of the resulting succinic semialdehyde-thiamine pyrophosphate anion to isochorismate to yield 2-succinyl-5-enolpyruvyl-6-hydroxy-3-cyclohexene-1-carboxylate (SEPHCHC).</text>
</comment>
<evidence type="ECO:0000256" key="6">
    <source>
        <dbReference type="HAMAP-Rule" id="MF_01659"/>
    </source>
</evidence>
<dbReference type="GO" id="GO:0030145">
    <property type="term" value="F:manganese ion binding"/>
    <property type="evidence" value="ECO:0007669"/>
    <property type="project" value="UniProtKB-UniRule"/>
</dbReference>
<dbReference type="CDD" id="cd02009">
    <property type="entry name" value="TPP_SHCHC_synthase"/>
    <property type="match status" value="1"/>
</dbReference>
<keyword evidence="5 6" id="KW-0464">Manganese</keyword>
<keyword evidence="2 6" id="KW-0479">Metal-binding</keyword>
<protein>
    <recommendedName>
        <fullName evidence="6">2-succinyl-5-enolpyruvyl-6-hydroxy-3-cyclohexene-1-carboxylate synthase</fullName>
        <shortName evidence="6">SEPHCHC synthase</shortName>
        <ecNumber evidence="6">2.2.1.9</ecNumber>
    </recommendedName>
    <alternativeName>
        <fullName evidence="6">Menaquinone biosynthesis protein MenD</fullName>
    </alternativeName>
</protein>
<comment type="cofactor">
    <cofactor evidence="6">
        <name>thiamine diphosphate</name>
        <dbReference type="ChEBI" id="CHEBI:58937"/>
    </cofactor>
    <text evidence="6">Binds 1 thiamine pyrophosphate per subunit.</text>
</comment>
<dbReference type="GO" id="GO:0000287">
    <property type="term" value="F:magnesium ion binding"/>
    <property type="evidence" value="ECO:0007669"/>
    <property type="project" value="UniProtKB-UniRule"/>
</dbReference>